<dbReference type="Proteomes" id="UP000320475">
    <property type="component" value="Unassembled WGS sequence"/>
</dbReference>
<dbReference type="InterPro" id="IPR016161">
    <property type="entry name" value="Ald_DH/histidinol_DH"/>
</dbReference>
<dbReference type="EC" id="1.2.1.3" evidence="5"/>
<dbReference type="AlphaFoldDB" id="A0A507CVJ8"/>
<organism evidence="9 12">
    <name type="scientific">Synchytrium endobioticum</name>
    <dbReference type="NCBI Taxonomy" id="286115"/>
    <lineage>
        <taxon>Eukaryota</taxon>
        <taxon>Fungi</taxon>
        <taxon>Fungi incertae sedis</taxon>
        <taxon>Chytridiomycota</taxon>
        <taxon>Chytridiomycota incertae sedis</taxon>
        <taxon>Chytridiomycetes</taxon>
        <taxon>Synchytriales</taxon>
        <taxon>Synchytriaceae</taxon>
        <taxon>Synchytrium</taxon>
    </lineage>
</organism>
<keyword evidence="3 7" id="KW-0560">Oxidoreductase</keyword>
<dbReference type="EMBL" id="QEAN01000155">
    <property type="protein sequence ID" value="TPX45377.1"/>
    <property type="molecule type" value="Genomic_DNA"/>
</dbReference>
<feature type="domain" description="Aldehyde dehydrogenase" evidence="8">
    <location>
        <begin position="64"/>
        <end position="521"/>
    </location>
</feature>
<evidence type="ECO:0000256" key="3">
    <source>
        <dbReference type="ARBA" id="ARBA00023002"/>
    </source>
</evidence>
<dbReference type="InterPro" id="IPR029510">
    <property type="entry name" value="Ald_DH_CS_GLU"/>
</dbReference>
<dbReference type="STRING" id="286115.A0A507CVJ8"/>
<reference evidence="11 12" key="1">
    <citation type="journal article" date="2019" name="Sci. Rep.">
        <title>Comparative genomics of chytrid fungi reveal insights into the obligate biotrophic and pathogenic lifestyle of Synchytrium endobioticum.</title>
        <authorList>
            <person name="van de Vossenberg B.T.L.H."/>
            <person name="Warris S."/>
            <person name="Nguyen H.D.T."/>
            <person name="van Gent-Pelzer M.P.E."/>
            <person name="Joly D.L."/>
            <person name="van de Geest H.C."/>
            <person name="Bonants P.J.M."/>
            <person name="Smith D.S."/>
            <person name="Levesque C.A."/>
            <person name="van der Lee T.A.J."/>
        </authorList>
    </citation>
    <scope>NUCLEOTIDE SEQUENCE [LARGE SCALE GENOMIC DNA]</scope>
    <source>
        <strain evidence="9 12">LEV6574</strain>
        <strain evidence="10 11">MB42</strain>
    </source>
</reference>
<dbReference type="FunFam" id="3.40.309.10:FF:000018">
    <property type="entry name" value="Alpha-aminoadipic semialdehyde dehydrogenase"/>
    <property type="match status" value="1"/>
</dbReference>
<comment type="similarity">
    <text evidence="1 7">Belongs to the aldehyde dehydrogenase family.</text>
</comment>
<dbReference type="Gene3D" id="3.40.605.10">
    <property type="entry name" value="Aldehyde Dehydrogenase, Chain A, domain 1"/>
    <property type="match status" value="1"/>
</dbReference>
<dbReference type="Gene3D" id="3.40.309.10">
    <property type="entry name" value="Aldehyde Dehydrogenase, Chain A, domain 2"/>
    <property type="match status" value="1"/>
</dbReference>
<comment type="subunit">
    <text evidence="2">Homotetramer.</text>
</comment>
<accession>A0A507CVJ8</accession>
<dbReference type="PROSITE" id="PS00687">
    <property type="entry name" value="ALDEHYDE_DEHYDR_GLU"/>
    <property type="match status" value="1"/>
</dbReference>
<evidence type="ECO:0000256" key="4">
    <source>
        <dbReference type="ARBA" id="ARBA00023027"/>
    </source>
</evidence>
<dbReference type="VEuPathDB" id="FungiDB:SeMB42_g04030"/>
<dbReference type="PANTHER" id="PTHR43521:SF1">
    <property type="entry name" value="ALPHA-AMINOADIPIC SEMIALDEHYDE DEHYDROGENASE"/>
    <property type="match status" value="1"/>
</dbReference>
<sequence length="539" mass="58552">MAILRTVIRLGRRAVQSSRHYTAKSVSPSADSGSEFRDHATFLKRLGLQEENYGVYHGKWTGSGQMVSSVNPATNKVIGSVKIGTPKDMNDALEAIDKVKPMWRAMPAPKRGEVIRQMREELHANRFDLGRLVSLEMGKILPEGVGEVQEYIDVADYALGLSRSISGKVIPSERPNHFMMENWNPIGTVGVISAFNFPVAVYGWNSSIALVCGNPVIWKGAPTTNLTSVATTKILERVLERNNLPGALCSLVCGGADVGEAMAKDVTVDLLSFTGSTAVGRKVGLMVQERFGRTILELGGNNAIIVMDDADFELALRSVLFASVGTTGQRCTTLRRLFLHEKIHDEFMDRLVRAYSQVKIGDQLEDGTLCGPLHTKSAVCQFKKGVEEIKSQGGKIIYGGSVIEGPGNFVQPTISCIEPEAPIVQHEVFVPILHTSPFKTLEQAIGWNNGVRQGLSSSLFTRDIQNVFTWTSATGSDCGIVNVNIPTNGAEIGGAFGGHKETGSGTESGSDSWKQYMRRQTCTINYSGKLPLAQGIKFE</sequence>
<keyword evidence="4" id="KW-0520">NAD</keyword>
<dbReference type="InterPro" id="IPR015590">
    <property type="entry name" value="Aldehyde_DH_dom"/>
</dbReference>
<evidence type="ECO:0000256" key="5">
    <source>
        <dbReference type="ARBA" id="ARBA00024226"/>
    </source>
</evidence>
<dbReference type="EMBL" id="QEAM01000233">
    <property type="protein sequence ID" value="TPX43209.1"/>
    <property type="molecule type" value="Genomic_DNA"/>
</dbReference>
<dbReference type="CDD" id="cd07130">
    <property type="entry name" value="ALDH_F7_AASADH"/>
    <property type="match status" value="1"/>
</dbReference>
<evidence type="ECO:0000256" key="1">
    <source>
        <dbReference type="ARBA" id="ARBA00009986"/>
    </source>
</evidence>
<evidence type="ECO:0000256" key="2">
    <source>
        <dbReference type="ARBA" id="ARBA00011881"/>
    </source>
</evidence>
<proteinExistence type="inferred from homology"/>
<dbReference type="Pfam" id="PF00171">
    <property type="entry name" value="Aldedh"/>
    <property type="match status" value="1"/>
</dbReference>
<name>A0A507CVJ8_9FUNG</name>
<comment type="caution">
    <text evidence="9">The sequence shown here is derived from an EMBL/GenBank/DDBJ whole genome shotgun (WGS) entry which is preliminary data.</text>
</comment>
<gene>
    <name evidence="9" type="ORF">SeLEV6574_g05183</name>
    <name evidence="10" type="ORF">SeMB42_g04030</name>
</gene>
<feature type="active site" evidence="6">
    <location>
        <position position="297"/>
    </location>
</feature>
<dbReference type="GO" id="GO:0004029">
    <property type="term" value="F:aldehyde dehydrogenase (NAD+) activity"/>
    <property type="evidence" value="ECO:0007669"/>
    <property type="project" value="UniProtKB-EC"/>
</dbReference>
<evidence type="ECO:0000259" key="8">
    <source>
        <dbReference type="Pfam" id="PF00171"/>
    </source>
</evidence>
<keyword evidence="11" id="KW-1185">Reference proteome</keyword>
<evidence type="ECO:0000313" key="9">
    <source>
        <dbReference type="EMBL" id="TPX43209.1"/>
    </source>
</evidence>
<evidence type="ECO:0000313" key="12">
    <source>
        <dbReference type="Proteomes" id="UP000320475"/>
    </source>
</evidence>
<dbReference type="Proteomes" id="UP000317494">
    <property type="component" value="Unassembled WGS sequence"/>
</dbReference>
<dbReference type="InterPro" id="IPR044638">
    <property type="entry name" value="ALDH7A1-like"/>
</dbReference>
<evidence type="ECO:0000256" key="6">
    <source>
        <dbReference type="PROSITE-ProRule" id="PRU10007"/>
    </source>
</evidence>
<evidence type="ECO:0000313" key="10">
    <source>
        <dbReference type="EMBL" id="TPX45377.1"/>
    </source>
</evidence>
<protein>
    <recommendedName>
        <fullName evidence="5">aldehyde dehydrogenase (NAD(+))</fullName>
        <ecNumber evidence="5">1.2.1.3</ecNumber>
    </recommendedName>
</protein>
<dbReference type="SUPFAM" id="SSF53720">
    <property type="entry name" value="ALDH-like"/>
    <property type="match status" value="1"/>
</dbReference>
<dbReference type="PANTHER" id="PTHR43521">
    <property type="entry name" value="ALPHA-AMINOADIPIC SEMIALDEHYDE DEHYDROGENASE"/>
    <property type="match status" value="1"/>
</dbReference>
<evidence type="ECO:0000313" key="11">
    <source>
        <dbReference type="Proteomes" id="UP000317494"/>
    </source>
</evidence>
<dbReference type="InterPro" id="IPR016162">
    <property type="entry name" value="Ald_DH_N"/>
</dbReference>
<evidence type="ECO:0000256" key="7">
    <source>
        <dbReference type="RuleBase" id="RU003345"/>
    </source>
</evidence>
<dbReference type="InterPro" id="IPR016163">
    <property type="entry name" value="Ald_DH_C"/>
</dbReference>
<dbReference type="OrthoDB" id="310895at2759"/>